<reference evidence="1 2" key="1">
    <citation type="journal article" date="2019" name="Int. J. Syst. Evol. Microbiol.">
        <title>The Global Catalogue of Microorganisms (GCM) 10K type strain sequencing project: providing services to taxonomists for standard genome sequencing and annotation.</title>
        <authorList>
            <consortium name="The Broad Institute Genomics Platform"/>
            <consortium name="The Broad Institute Genome Sequencing Center for Infectious Disease"/>
            <person name="Wu L."/>
            <person name="Ma J."/>
        </authorList>
    </citation>
    <scope>NUCLEOTIDE SEQUENCE [LARGE SCALE GENOMIC DNA]</scope>
    <source>
        <strain evidence="1 2">JCM 15628</strain>
    </source>
</reference>
<keyword evidence="2" id="KW-1185">Reference proteome</keyword>
<evidence type="ECO:0000313" key="2">
    <source>
        <dbReference type="Proteomes" id="UP001500013"/>
    </source>
</evidence>
<evidence type="ECO:0000313" key="1">
    <source>
        <dbReference type="EMBL" id="GAA1969331.1"/>
    </source>
</evidence>
<comment type="caution">
    <text evidence="1">The sequence shown here is derived from an EMBL/GenBank/DDBJ whole genome shotgun (WGS) entry which is preliminary data.</text>
</comment>
<dbReference type="EMBL" id="BAAAPU010000003">
    <property type="protein sequence ID" value="GAA1969331.1"/>
    <property type="molecule type" value="Genomic_DNA"/>
</dbReference>
<sequence length="301" mass="32068">MNTTDRTKALFAAVENGHYTLPARLTKMRTGLQALWQHQLDPSPDESDTHARLVLEMADAAEAGRPLPDVTTLEATRAAQRAHADAVSVTLAAADALLNRLNAATADAAEEIITEHLRPRFDAALAALTDACAITGKYADDPAAALSAPAKDRAAFVAVTEHIGVLDVLYGARRVLTDLGARPALDTEGEFASIRNMDELWPRATRQYASRPWGQGADGTKWLIRNGGHLWLPTPDEQDARFEQVYGEAQRAAAARHQIASAMRGGFGATPAYATQPGPAAPPVNRSAQYAGAMGLDVSAD</sequence>
<gene>
    <name evidence="1" type="ORF">GCM10009817_06600</name>
</gene>
<organism evidence="1 2">
    <name type="scientific">Terrabacter lapilli</name>
    <dbReference type="NCBI Taxonomy" id="436231"/>
    <lineage>
        <taxon>Bacteria</taxon>
        <taxon>Bacillati</taxon>
        <taxon>Actinomycetota</taxon>
        <taxon>Actinomycetes</taxon>
        <taxon>Micrococcales</taxon>
        <taxon>Intrasporangiaceae</taxon>
        <taxon>Terrabacter</taxon>
    </lineage>
</organism>
<proteinExistence type="predicted"/>
<name>A0ABN2RHQ5_9MICO</name>
<dbReference type="RefSeq" id="WP_344058378.1">
    <property type="nucleotide sequence ID" value="NZ_BAAAPU010000003.1"/>
</dbReference>
<dbReference type="Proteomes" id="UP001500013">
    <property type="component" value="Unassembled WGS sequence"/>
</dbReference>
<accession>A0ABN2RHQ5</accession>
<protein>
    <recommendedName>
        <fullName evidence="3">DUF222 domain-containing protein</fullName>
    </recommendedName>
</protein>
<evidence type="ECO:0008006" key="3">
    <source>
        <dbReference type="Google" id="ProtNLM"/>
    </source>
</evidence>